<protein>
    <submittedName>
        <fullName evidence="3">Acyl-CoA thioesterase</fullName>
        <ecNumber evidence="3">3.1.2.-</ecNumber>
    </submittedName>
</protein>
<dbReference type="SUPFAM" id="SSF54637">
    <property type="entry name" value="Thioesterase/thiol ester dehydrase-isomerase"/>
    <property type="match status" value="1"/>
</dbReference>
<accession>A0ABW1XPI7</accession>
<keyword evidence="4" id="KW-1185">Reference proteome</keyword>
<comment type="similarity">
    <text evidence="1">Belongs to the 4-hydroxybenzoyl-CoA thioesterase family.</text>
</comment>
<evidence type="ECO:0000256" key="1">
    <source>
        <dbReference type="ARBA" id="ARBA00005953"/>
    </source>
</evidence>
<evidence type="ECO:0000256" key="2">
    <source>
        <dbReference type="ARBA" id="ARBA00022801"/>
    </source>
</evidence>
<organism evidence="3 4">
    <name type="scientific">Pseudobowmanella zhangzhouensis</name>
    <dbReference type="NCBI Taxonomy" id="1537679"/>
    <lineage>
        <taxon>Bacteria</taxon>
        <taxon>Pseudomonadati</taxon>
        <taxon>Pseudomonadota</taxon>
        <taxon>Gammaproteobacteria</taxon>
        <taxon>Alteromonadales</taxon>
        <taxon>Alteromonadaceae</taxon>
    </lineage>
</organism>
<dbReference type="EC" id="3.1.2.-" evidence="3"/>
<dbReference type="Proteomes" id="UP001596364">
    <property type="component" value="Unassembled WGS sequence"/>
</dbReference>
<proteinExistence type="inferred from homology"/>
<dbReference type="Pfam" id="PF13279">
    <property type="entry name" value="4HBT_2"/>
    <property type="match status" value="1"/>
</dbReference>
<comment type="caution">
    <text evidence="3">The sequence shown here is derived from an EMBL/GenBank/DDBJ whole genome shotgun (WGS) entry which is preliminary data.</text>
</comment>
<sequence>MLSEKFKVRFYETDALKHVSNTVVPKWFEAAREPVFTIFQPDMSVENWPLILASLKIDFKAQMYFGSEVEVRTGISRIGNSSFDVYQQIWQNNQLCAEGTTSLVHFNFATQKSTPISPAQRSQLEALLV</sequence>
<dbReference type="PANTHER" id="PTHR31793">
    <property type="entry name" value="4-HYDROXYBENZOYL-COA THIOESTERASE FAMILY MEMBER"/>
    <property type="match status" value="1"/>
</dbReference>
<gene>
    <name evidence="3" type="ORF">ACFP85_13790</name>
</gene>
<dbReference type="Gene3D" id="3.10.129.10">
    <property type="entry name" value="Hotdog Thioesterase"/>
    <property type="match status" value="1"/>
</dbReference>
<keyword evidence="2 3" id="KW-0378">Hydrolase</keyword>
<dbReference type="CDD" id="cd00586">
    <property type="entry name" value="4HBT"/>
    <property type="match status" value="1"/>
</dbReference>
<dbReference type="GO" id="GO:0016787">
    <property type="term" value="F:hydrolase activity"/>
    <property type="evidence" value="ECO:0007669"/>
    <property type="project" value="UniProtKB-KW"/>
</dbReference>
<dbReference type="InterPro" id="IPR050563">
    <property type="entry name" value="4-hydroxybenzoyl-CoA_TE"/>
</dbReference>
<name>A0ABW1XPI7_9ALTE</name>
<dbReference type="PANTHER" id="PTHR31793:SF27">
    <property type="entry name" value="NOVEL THIOESTERASE SUPERFAMILY DOMAIN AND SAPOSIN A-TYPE DOMAIN CONTAINING PROTEIN (0610012H03RIK)"/>
    <property type="match status" value="1"/>
</dbReference>
<reference evidence="4" key="1">
    <citation type="journal article" date="2019" name="Int. J. Syst. Evol. Microbiol.">
        <title>The Global Catalogue of Microorganisms (GCM) 10K type strain sequencing project: providing services to taxonomists for standard genome sequencing and annotation.</title>
        <authorList>
            <consortium name="The Broad Institute Genomics Platform"/>
            <consortium name="The Broad Institute Genome Sequencing Center for Infectious Disease"/>
            <person name="Wu L."/>
            <person name="Ma J."/>
        </authorList>
    </citation>
    <scope>NUCLEOTIDE SEQUENCE [LARGE SCALE GENOMIC DNA]</scope>
    <source>
        <strain evidence="4">CGMCC 1.16031</strain>
    </source>
</reference>
<dbReference type="InterPro" id="IPR029069">
    <property type="entry name" value="HotDog_dom_sf"/>
</dbReference>
<evidence type="ECO:0000313" key="3">
    <source>
        <dbReference type="EMBL" id="MFC6441220.1"/>
    </source>
</evidence>
<evidence type="ECO:0000313" key="4">
    <source>
        <dbReference type="Proteomes" id="UP001596364"/>
    </source>
</evidence>
<dbReference type="EMBL" id="JBHSUS010000001">
    <property type="protein sequence ID" value="MFC6441220.1"/>
    <property type="molecule type" value="Genomic_DNA"/>
</dbReference>
<dbReference type="RefSeq" id="WP_131258447.1">
    <property type="nucleotide sequence ID" value="NZ_JBHSUS010000001.1"/>
</dbReference>